<sequence length="74" mass="8219">MTERAIILHSRMTLHAELAFWQRITDFPHMRVCSAGMAFYAGDIGPLYMVAMVYLDVPGAGFDPIQTMTAAPLT</sequence>
<organism evidence="1 2">
    <name type="scientific">Candidatus Aquicultor secundus</name>
    <dbReference type="NCBI Taxonomy" id="1973895"/>
    <lineage>
        <taxon>Bacteria</taxon>
        <taxon>Bacillati</taxon>
        <taxon>Actinomycetota</taxon>
        <taxon>Candidatus Aquicultoria</taxon>
        <taxon>Candidatus Aquicultorales</taxon>
        <taxon>Candidatus Aquicultoraceae</taxon>
        <taxon>Candidatus Aquicultor</taxon>
    </lineage>
</organism>
<dbReference type="EMBL" id="PFNG01000001">
    <property type="protein sequence ID" value="PIZ42714.1"/>
    <property type="molecule type" value="Genomic_DNA"/>
</dbReference>
<gene>
    <name evidence="1" type="ORF">COY37_00060</name>
</gene>
<proteinExistence type="predicted"/>
<reference evidence="2" key="1">
    <citation type="submission" date="2017-09" db="EMBL/GenBank/DDBJ databases">
        <title>Depth-based differentiation of microbial function through sediment-hosted aquifers and enrichment of novel symbionts in the deep terrestrial subsurface.</title>
        <authorList>
            <person name="Probst A.J."/>
            <person name="Ladd B."/>
            <person name="Jarett J.K."/>
            <person name="Geller-Mcgrath D.E."/>
            <person name="Sieber C.M.K."/>
            <person name="Emerson J.B."/>
            <person name="Anantharaman K."/>
            <person name="Thomas B.C."/>
            <person name="Malmstrom R."/>
            <person name="Stieglmeier M."/>
            <person name="Klingl A."/>
            <person name="Woyke T."/>
            <person name="Ryan C.M."/>
            <person name="Banfield J.F."/>
        </authorList>
    </citation>
    <scope>NUCLEOTIDE SEQUENCE [LARGE SCALE GENOMIC DNA]</scope>
</reference>
<evidence type="ECO:0000313" key="2">
    <source>
        <dbReference type="Proteomes" id="UP000230956"/>
    </source>
</evidence>
<protein>
    <submittedName>
        <fullName evidence="1">Uncharacterized protein</fullName>
    </submittedName>
</protein>
<dbReference type="AlphaFoldDB" id="A0A2M7TBW5"/>
<comment type="caution">
    <text evidence="1">The sequence shown here is derived from an EMBL/GenBank/DDBJ whole genome shotgun (WGS) entry which is preliminary data.</text>
</comment>
<dbReference type="Proteomes" id="UP000230956">
    <property type="component" value="Unassembled WGS sequence"/>
</dbReference>
<name>A0A2M7TBW5_9ACTN</name>
<evidence type="ECO:0000313" key="1">
    <source>
        <dbReference type="EMBL" id="PIZ42714.1"/>
    </source>
</evidence>
<accession>A0A2M7TBW5</accession>